<dbReference type="AlphaFoldDB" id="A0A0N5BCD1"/>
<proteinExistence type="predicted"/>
<feature type="transmembrane region" description="Helical" evidence="2">
    <location>
        <begin position="44"/>
        <end position="66"/>
    </location>
</feature>
<accession>A0A0N5BCD1</accession>
<evidence type="ECO:0000313" key="3">
    <source>
        <dbReference type="Proteomes" id="UP000046392"/>
    </source>
</evidence>
<feature type="compositionally biased region" description="Basic and acidic residues" evidence="1">
    <location>
        <begin position="180"/>
        <end position="194"/>
    </location>
</feature>
<keyword evidence="2" id="KW-0472">Membrane</keyword>
<protein>
    <submittedName>
        <fullName evidence="4">YrhK domain-containing protein</fullName>
    </submittedName>
</protein>
<dbReference type="WBParaSite" id="SPAL_0000368000.1">
    <property type="protein sequence ID" value="SPAL_0000368000.1"/>
    <property type="gene ID" value="SPAL_0000368000"/>
</dbReference>
<evidence type="ECO:0000313" key="4">
    <source>
        <dbReference type="WBParaSite" id="SPAL_0000368000.1"/>
    </source>
</evidence>
<feature type="compositionally biased region" description="Polar residues" evidence="1">
    <location>
        <begin position="196"/>
        <end position="222"/>
    </location>
</feature>
<name>A0A0N5BCD1_STREA</name>
<feature type="transmembrane region" description="Helical" evidence="2">
    <location>
        <begin position="78"/>
        <end position="94"/>
    </location>
</feature>
<evidence type="ECO:0000256" key="2">
    <source>
        <dbReference type="SAM" id="Phobius"/>
    </source>
</evidence>
<keyword evidence="3" id="KW-1185">Reference proteome</keyword>
<keyword evidence="2" id="KW-1133">Transmembrane helix</keyword>
<feature type="region of interest" description="Disordered" evidence="1">
    <location>
        <begin position="180"/>
        <end position="222"/>
    </location>
</feature>
<reference evidence="4" key="1">
    <citation type="submission" date="2017-02" db="UniProtKB">
        <authorList>
            <consortium name="WormBaseParasite"/>
        </authorList>
    </citation>
    <scope>IDENTIFICATION</scope>
</reference>
<keyword evidence="2" id="KW-0812">Transmembrane</keyword>
<organism evidence="3 4">
    <name type="scientific">Strongyloides papillosus</name>
    <name type="common">Intestinal threadworm</name>
    <dbReference type="NCBI Taxonomy" id="174720"/>
    <lineage>
        <taxon>Eukaryota</taxon>
        <taxon>Metazoa</taxon>
        <taxon>Ecdysozoa</taxon>
        <taxon>Nematoda</taxon>
        <taxon>Chromadorea</taxon>
        <taxon>Rhabditida</taxon>
        <taxon>Tylenchina</taxon>
        <taxon>Panagrolaimomorpha</taxon>
        <taxon>Strongyloidoidea</taxon>
        <taxon>Strongyloididae</taxon>
        <taxon>Strongyloides</taxon>
    </lineage>
</organism>
<feature type="transmembrane region" description="Helical" evidence="2">
    <location>
        <begin position="142"/>
        <end position="161"/>
    </location>
</feature>
<sequence>MSFDSEIRTKLNHKLRSETSECKSCTDNGKSIYYKFNLVPYQNVIFLNIGLGICIIFGYIITFASTLQLYSYNGLPEAFFFIIMGSIGHVFLIRNQIYRGITIFSFTVLLSILVGLGYAVFICCMYSDEETLKPQLSVVGEILLVSFFEIGSLIFLTNTSLKKISIHVFMEQIFDEGKDKKEVKNGTEKDKPKDSVVTSITSAPTNSTQLPTNYSHPNDTTT</sequence>
<dbReference type="Proteomes" id="UP000046392">
    <property type="component" value="Unplaced"/>
</dbReference>
<evidence type="ECO:0000256" key="1">
    <source>
        <dbReference type="SAM" id="MobiDB-lite"/>
    </source>
</evidence>
<feature type="transmembrane region" description="Helical" evidence="2">
    <location>
        <begin position="101"/>
        <end position="122"/>
    </location>
</feature>